<evidence type="ECO:0000256" key="4">
    <source>
        <dbReference type="ARBA" id="ARBA00013244"/>
    </source>
</evidence>
<keyword evidence="8" id="KW-0443">Lipid metabolism</keyword>
<evidence type="ECO:0000256" key="9">
    <source>
        <dbReference type="ARBA" id="ARBA00023315"/>
    </source>
</evidence>
<comment type="pathway">
    <text evidence="1">Glycerolipid metabolism; triacylglycerol biosynthesis.</text>
</comment>
<dbReference type="Gene3D" id="3.30.559.10">
    <property type="entry name" value="Chloramphenicol acetyltransferase-like domain"/>
    <property type="match status" value="1"/>
</dbReference>
<proteinExistence type="inferred from homology"/>
<dbReference type="PANTHER" id="PTHR31650:SF1">
    <property type="entry name" value="WAX ESTER SYNTHASE_DIACYLGLYCEROL ACYLTRANSFERASE 4-RELATED"/>
    <property type="match status" value="1"/>
</dbReference>
<comment type="catalytic activity">
    <reaction evidence="10">
        <text>an acyl-CoA + a 1,2-diacyl-sn-glycerol = a triacyl-sn-glycerol + CoA</text>
        <dbReference type="Rhea" id="RHEA:10868"/>
        <dbReference type="ChEBI" id="CHEBI:17815"/>
        <dbReference type="ChEBI" id="CHEBI:57287"/>
        <dbReference type="ChEBI" id="CHEBI:58342"/>
        <dbReference type="ChEBI" id="CHEBI:64615"/>
        <dbReference type="EC" id="2.3.1.20"/>
    </reaction>
</comment>
<evidence type="ECO:0000313" key="12">
    <source>
        <dbReference type="EMBL" id="MFC7310826.1"/>
    </source>
</evidence>
<dbReference type="Pfam" id="PF03007">
    <property type="entry name" value="WS_DGAT_cat"/>
    <property type="match status" value="1"/>
</dbReference>
<evidence type="ECO:0000256" key="10">
    <source>
        <dbReference type="ARBA" id="ARBA00048109"/>
    </source>
</evidence>
<dbReference type="InterPro" id="IPR045034">
    <property type="entry name" value="O-acyltransferase_WSD1-like"/>
</dbReference>
<evidence type="ECO:0000256" key="1">
    <source>
        <dbReference type="ARBA" id="ARBA00004771"/>
    </source>
</evidence>
<feature type="domain" description="O-acyltransferase WSD1-like N-terminal" evidence="11">
    <location>
        <begin position="12"/>
        <end position="149"/>
    </location>
</feature>
<protein>
    <recommendedName>
        <fullName evidence="4">diacylglycerol O-acyltransferase</fullName>
        <ecNumber evidence="4">2.3.1.20</ecNumber>
    </recommendedName>
</protein>
<evidence type="ECO:0000313" key="13">
    <source>
        <dbReference type="Proteomes" id="UP001596523"/>
    </source>
</evidence>
<dbReference type="InterPro" id="IPR023213">
    <property type="entry name" value="CAT-like_dom_sf"/>
</dbReference>
<dbReference type="InterPro" id="IPR004255">
    <property type="entry name" value="O-acyltransferase_WSD1_N"/>
</dbReference>
<dbReference type="SUPFAM" id="SSF52777">
    <property type="entry name" value="CoA-dependent acyltransferases"/>
    <property type="match status" value="2"/>
</dbReference>
<dbReference type="EC" id="2.3.1.20" evidence="4"/>
<reference evidence="13" key="1">
    <citation type="journal article" date="2019" name="Int. J. Syst. Evol. Microbiol.">
        <title>The Global Catalogue of Microorganisms (GCM) 10K type strain sequencing project: providing services to taxonomists for standard genome sequencing and annotation.</title>
        <authorList>
            <consortium name="The Broad Institute Genomics Platform"/>
            <consortium name="The Broad Institute Genome Sequencing Center for Infectious Disease"/>
            <person name="Wu L."/>
            <person name="Ma J."/>
        </authorList>
    </citation>
    <scope>NUCLEOTIDE SEQUENCE [LARGE SCALE GENOMIC DNA]</scope>
    <source>
        <strain evidence="13">SYNS20</strain>
    </source>
</reference>
<keyword evidence="13" id="KW-1185">Reference proteome</keyword>
<accession>A0ABW2JXJ4</accession>
<keyword evidence="6" id="KW-0808">Transferase</keyword>
<keyword evidence="7" id="KW-0319">Glycerol metabolism</keyword>
<name>A0ABW2JXJ4_9ACTN</name>
<evidence type="ECO:0000256" key="7">
    <source>
        <dbReference type="ARBA" id="ARBA00022798"/>
    </source>
</evidence>
<comment type="similarity">
    <text evidence="3">Belongs to the long-chain O-acyltransferase family.</text>
</comment>
<comment type="caution">
    <text evidence="12">The sequence shown here is derived from an EMBL/GenBank/DDBJ whole genome shotgun (WGS) entry which is preliminary data.</text>
</comment>
<keyword evidence="5" id="KW-0444">Lipid biosynthesis</keyword>
<evidence type="ECO:0000256" key="3">
    <source>
        <dbReference type="ARBA" id="ARBA00009587"/>
    </source>
</evidence>
<evidence type="ECO:0000256" key="2">
    <source>
        <dbReference type="ARBA" id="ARBA00005189"/>
    </source>
</evidence>
<dbReference type="Gene3D" id="3.30.559.30">
    <property type="entry name" value="Nonribosomal peptide synthetase, condensation domain"/>
    <property type="match status" value="1"/>
</dbReference>
<dbReference type="Proteomes" id="UP001596523">
    <property type="component" value="Unassembled WGS sequence"/>
</dbReference>
<dbReference type="PANTHER" id="PTHR31650">
    <property type="entry name" value="O-ACYLTRANSFERASE (WSD1-LIKE) FAMILY PROTEIN"/>
    <property type="match status" value="1"/>
</dbReference>
<evidence type="ECO:0000256" key="8">
    <source>
        <dbReference type="ARBA" id="ARBA00023098"/>
    </source>
</evidence>
<gene>
    <name evidence="12" type="ORF">ACFQVC_42265</name>
</gene>
<evidence type="ECO:0000256" key="5">
    <source>
        <dbReference type="ARBA" id="ARBA00022516"/>
    </source>
</evidence>
<sequence>MPLLAAPSTPNPVDMLFHGAGEAASHSESVPNVGVVLHLTGNTPDLAQLRGRVSRRLDQLPCLTHTLTVRDGAPQWTPARPDLQEHVVERRTTAGAGCLDDTVRTLLHEPLPATGPAWRLVLLSGHATGRYCLVFLTHHSVQDAANIMAVAEALFGPEAGTGASSATALTPGDLRPPKLRQLLNTTAHTWRNTRPHSMWNSPTQPLSGRRHVLWQDVPTDLLKDAGRAYGATSNDVHLAALAHAITQWAGEHWPEAREGGVPIMVPVNLRTADEVALPGNRFFLARIDLPGGAMTAPSRLRRSLQATAPLKDPGYKQTLYQLSRHAPRQVLEQLLARSAAPDRLTVVGSIFKIRQSLHYHGDPVDRIVPMICCPDGFPLTVGLFLYGETSTACFQIDQALPEADQIPRLWRQAIDAIAQAAGPVPPRR</sequence>
<keyword evidence="9" id="KW-0012">Acyltransferase</keyword>
<dbReference type="RefSeq" id="WP_381842062.1">
    <property type="nucleotide sequence ID" value="NZ_JBHTCF010000050.1"/>
</dbReference>
<comment type="pathway">
    <text evidence="2">Lipid metabolism.</text>
</comment>
<evidence type="ECO:0000259" key="11">
    <source>
        <dbReference type="Pfam" id="PF03007"/>
    </source>
</evidence>
<evidence type="ECO:0000256" key="6">
    <source>
        <dbReference type="ARBA" id="ARBA00022679"/>
    </source>
</evidence>
<organism evidence="12 13">
    <name type="scientific">Streptomyces monticola</name>
    <dbReference type="NCBI Taxonomy" id="2666263"/>
    <lineage>
        <taxon>Bacteria</taxon>
        <taxon>Bacillati</taxon>
        <taxon>Actinomycetota</taxon>
        <taxon>Actinomycetes</taxon>
        <taxon>Kitasatosporales</taxon>
        <taxon>Streptomycetaceae</taxon>
        <taxon>Streptomyces</taxon>
    </lineage>
</organism>
<dbReference type="EMBL" id="JBHTCF010000050">
    <property type="protein sequence ID" value="MFC7310826.1"/>
    <property type="molecule type" value="Genomic_DNA"/>
</dbReference>